<reference evidence="2 3" key="1">
    <citation type="submission" date="2016-03" db="EMBL/GenBank/DDBJ databases">
        <authorList>
            <person name="Ploux O."/>
        </authorList>
    </citation>
    <scope>NUCLEOTIDE SEQUENCE [LARGE SCALE GENOMIC DNA]</scope>
    <source>
        <strain evidence="2 3">URUG2</strain>
    </source>
</reference>
<keyword evidence="3" id="KW-1185">Reference proteome</keyword>
<feature type="compositionally biased region" description="Polar residues" evidence="1">
    <location>
        <begin position="53"/>
        <end position="83"/>
    </location>
</feature>
<evidence type="ECO:0000313" key="2">
    <source>
        <dbReference type="EMBL" id="CZT19549.1"/>
    </source>
</evidence>
<evidence type="ECO:0000256" key="1">
    <source>
        <dbReference type="SAM" id="MobiDB-lite"/>
    </source>
</evidence>
<dbReference type="EMBL" id="FJUY01000007">
    <property type="protein sequence ID" value="CZT19549.1"/>
    <property type="molecule type" value="Genomic_DNA"/>
</dbReference>
<accession>A0A2D3VD20</accession>
<name>A0A2D3VD20_9PEZI</name>
<dbReference type="AlphaFoldDB" id="A0A2D3VD20"/>
<proteinExistence type="predicted"/>
<dbReference type="RefSeq" id="XP_023626439.1">
    <property type="nucleotide sequence ID" value="XM_023770671.1"/>
</dbReference>
<dbReference type="Proteomes" id="UP000225277">
    <property type="component" value="Unassembled WGS sequence"/>
</dbReference>
<gene>
    <name evidence="2" type="ORF">RCC_05400</name>
</gene>
<feature type="compositionally biased region" description="Polar residues" evidence="1">
    <location>
        <begin position="1"/>
        <end position="23"/>
    </location>
</feature>
<feature type="region of interest" description="Disordered" evidence="1">
    <location>
        <begin position="53"/>
        <end position="102"/>
    </location>
</feature>
<protein>
    <submittedName>
        <fullName evidence="2">Uncharacterized protein</fullName>
    </submittedName>
</protein>
<sequence>MPISENEQQRPVSDTKTQNATTDDNLEKSKKQSPALKSKRSMVWLKKVFTRNSNDTTVETEAPPQATQHGEATMTRTITSNSDNVEDRGAKNGKPGYYREPQSWRAAESSAFYTGL</sequence>
<organism evidence="2 3">
    <name type="scientific">Ramularia collo-cygni</name>
    <dbReference type="NCBI Taxonomy" id="112498"/>
    <lineage>
        <taxon>Eukaryota</taxon>
        <taxon>Fungi</taxon>
        <taxon>Dikarya</taxon>
        <taxon>Ascomycota</taxon>
        <taxon>Pezizomycotina</taxon>
        <taxon>Dothideomycetes</taxon>
        <taxon>Dothideomycetidae</taxon>
        <taxon>Mycosphaerellales</taxon>
        <taxon>Mycosphaerellaceae</taxon>
        <taxon>Ramularia</taxon>
    </lineage>
</organism>
<evidence type="ECO:0000313" key="3">
    <source>
        <dbReference type="Proteomes" id="UP000225277"/>
    </source>
</evidence>
<feature type="region of interest" description="Disordered" evidence="1">
    <location>
        <begin position="1"/>
        <end position="39"/>
    </location>
</feature>
<dbReference type="GeneID" id="35600562"/>